<dbReference type="Proteomes" id="UP000037716">
    <property type="component" value="Unassembled WGS sequence"/>
</dbReference>
<dbReference type="PATRIC" id="fig|1300348.6.peg.1503"/>
<dbReference type="Pfam" id="PF26395">
    <property type="entry name" value="E2-CBASS"/>
    <property type="match status" value="1"/>
</dbReference>
<keyword evidence="5" id="KW-1185">Reference proteome</keyword>
<sequence length="152" mass="18732">MVVKRYHKNRFKVKKLNLQTRIILIREKKFIESYYEFLKCSVKKNKLICIGKVKPTEYSKEYTIRIVYDGLNSPKVYVIDPEIEYHDDIHMFPKEKNLCLYHPETDNFHWNFKKHNIFDTIIPWALEWFVFYELYQITGNWEHPFVQHNLIK</sequence>
<dbReference type="EMBL" id="LGBR01000001">
    <property type="protein sequence ID" value="KOY51944.1"/>
    <property type="molecule type" value="Genomic_DNA"/>
</dbReference>
<evidence type="ECO:0000313" key="3">
    <source>
        <dbReference type="EMBL" id="SED99320.1"/>
    </source>
</evidence>
<dbReference type="AlphaFoldDB" id="A0A0N1IY58"/>
<comment type="caution">
    <text evidence="2">The sequence shown here is derived from an EMBL/GenBank/DDBJ whole genome shotgun (WGS) entry which is preliminary data.</text>
</comment>
<evidence type="ECO:0000313" key="4">
    <source>
        <dbReference type="Proteomes" id="UP000037716"/>
    </source>
</evidence>
<proteinExistence type="predicted"/>
<name>A0A0N1IY58_9FLAO</name>
<accession>A0A0N1IY58</accession>
<dbReference type="InterPro" id="IPR058588">
    <property type="entry name" value="E2-CBASS"/>
</dbReference>
<dbReference type="RefSeq" id="WP_053974087.1">
    <property type="nucleotide sequence ID" value="NZ_FNUE01000001.1"/>
</dbReference>
<organism evidence="2 4">
    <name type="scientific">Polaribacter dokdonensis DSW-5</name>
    <dbReference type="NCBI Taxonomy" id="1300348"/>
    <lineage>
        <taxon>Bacteria</taxon>
        <taxon>Pseudomonadati</taxon>
        <taxon>Bacteroidota</taxon>
        <taxon>Flavobacteriia</taxon>
        <taxon>Flavobacteriales</taxon>
        <taxon>Flavobacteriaceae</taxon>
    </lineage>
</organism>
<feature type="domain" description="Type II CBASS E2 protein" evidence="1">
    <location>
        <begin position="28"/>
        <end position="148"/>
    </location>
</feature>
<dbReference type="OrthoDB" id="4736406at2"/>
<dbReference type="EMBL" id="FNUE01000001">
    <property type="protein sequence ID" value="SED99320.1"/>
    <property type="molecule type" value="Genomic_DNA"/>
</dbReference>
<evidence type="ECO:0000313" key="5">
    <source>
        <dbReference type="Proteomes" id="UP000183071"/>
    </source>
</evidence>
<reference evidence="3 5" key="2">
    <citation type="submission" date="2016-10" db="EMBL/GenBank/DDBJ databases">
        <authorList>
            <person name="Varghese N."/>
            <person name="Submissions S."/>
        </authorList>
    </citation>
    <scope>NUCLEOTIDE SEQUENCE [LARGE SCALE GENOMIC DNA]</scope>
    <source>
        <strain evidence="3 5">DSW-5</strain>
    </source>
</reference>
<evidence type="ECO:0000313" key="2">
    <source>
        <dbReference type="EMBL" id="KOY51944.1"/>
    </source>
</evidence>
<evidence type="ECO:0000259" key="1">
    <source>
        <dbReference type="Pfam" id="PF26395"/>
    </source>
</evidence>
<dbReference type="Proteomes" id="UP000183071">
    <property type="component" value="Unassembled WGS sequence"/>
</dbReference>
<reference evidence="2 4" key="1">
    <citation type="submission" date="2015-07" db="EMBL/GenBank/DDBJ databases">
        <title>Genome of Polaribacter dokdonenesis DSW-5, isolated from seawater off Dokdo in Korea.</title>
        <authorList>
            <person name="Yoon K."/>
            <person name="Song J.Y."/>
            <person name="Kim J.F."/>
        </authorList>
    </citation>
    <scope>NUCLEOTIDE SEQUENCE [LARGE SCALE GENOMIC DNA]</scope>
    <source>
        <strain evidence="2 4">DSW-5</strain>
    </source>
</reference>
<gene>
    <name evidence="2" type="ORF">I602_1504</name>
    <name evidence="3" type="ORF">SAMN05444353_0263</name>
</gene>
<dbReference type="STRING" id="1300348.I602_1504"/>
<protein>
    <recommendedName>
        <fullName evidence="1">Type II CBASS E2 protein domain-containing protein</fullName>
    </recommendedName>
</protein>